<dbReference type="GO" id="GO:0006508">
    <property type="term" value="P:proteolysis"/>
    <property type="evidence" value="ECO:0007669"/>
    <property type="project" value="UniProtKB-KW"/>
</dbReference>
<dbReference type="SMART" id="SM00940">
    <property type="entry name" value="PepX_N"/>
    <property type="match status" value="1"/>
</dbReference>
<dbReference type="InterPro" id="IPR029058">
    <property type="entry name" value="AB_hydrolase_fold"/>
</dbReference>
<evidence type="ECO:0000256" key="1">
    <source>
        <dbReference type="ARBA" id="ARBA00000123"/>
    </source>
</evidence>
<proteinExistence type="inferred from homology"/>
<comment type="caution">
    <text evidence="12">The sequence shown here is derived from an EMBL/GenBank/DDBJ whole genome shotgun (WGS) entry which is preliminary data.</text>
</comment>
<dbReference type="PRINTS" id="PR00923">
    <property type="entry name" value="LACTOPTASE"/>
</dbReference>
<dbReference type="GO" id="GO:0004177">
    <property type="term" value="F:aminopeptidase activity"/>
    <property type="evidence" value="ECO:0007669"/>
    <property type="project" value="UniProtKB-KW"/>
</dbReference>
<comment type="similarity">
    <text evidence="3 9">Belongs to the peptidase S15 family.</text>
</comment>
<evidence type="ECO:0000256" key="9">
    <source>
        <dbReference type="HAMAP-Rule" id="MF_00698"/>
    </source>
</evidence>
<dbReference type="EMBL" id="AYGX02000033">
    <property type="protein sequence ID" value="KRO28718.1"/>
    <property type="molecule type" value="Genomic_DNA"/>
</dbReference>
<evidence type="ECO:0000256" key="2">
    <source>
        <dbReference type="ARBA" id="ARBA00003997"/>
    </source>
</evidence>
<evidence type="ECO:0000313" key="13">
    <source>
        <dbReference type="Proteomes" id="UP000050920"/>
    </source>
</evidence>
<dbReference type="EC" id="3.4.14.11" evidence="9"/>
<evidence type="ECO:0000256" key="6">
    <source>
        <dbReference type="ARBA" id="ARBA00022670"/>
    </source>
</evidence>
<comment type="function">
    <text evidence="2 9">Removes N-terminal dipeptides sequentially from polypeptides having unsubstituted N-termini provided that the penultimate residue is proline.</text>
</comment>
<evidence type="ECO:0000256" key="5">
    <source>
        <dbReference type="ARBA" id="ARBA00022438"/>
    </source>
</evidence>
<evidence type="ECO:0000256" key="7">
    <source>
        <dbReference type="ARBA" id="ARBA00022801"/>
    </source>
</evidence>
<comment type="subcellular location">
    <subcellularLocation>
        <location evidence="9">Cytoplasm</location>
    </subcellularLocation>
</comment>
<comment type="catalytic activity">
    <reaction evidence="1 9">
        <text>Hydrolyzes Xaa-Pro-|- bonds to release unblocked, N-terminal dipeptides from substrates including Ala-Pro-|-p-nitroanilide and (sequentially) Tyr-Pro-|-Phe-Pro-|-Gly-Pro-|-Ile.</text>
        <dbReference type="EC" id="3.4.14.11"/>
    </reaction>
</comment>
<dbReference type="GO" id="GO:0008239">
    <property type="term" value="F:dipeptidyl-peptidase activity"/>
    <property type="evidence" value="ECO:0007669"/>
    <property type="project" value="UniProtKB-UniRule"/>
</dbReference>
<dbReference type="HAMAP" id="MF_00698">
    <property type="entry name" value="Aminopeptidase_S15"/>
    <property type="match status" value="1"/>
</dbReference>
<keyword evidence="8 9" id="KW-0720">Serine protease</keyword>
<dbReference type="Gene3D" id="1.10.246.70">
    <property type="match status" value="1"/>
</dbReference>
<comment type="subunit">
    <text evidence="4 9">Homodimer.</text>
</comment>
<keyword evidence="6 9" id="KW-0645">Protease</keyword>
<keyword evidence="7 9" id="KW-0378">Hydrolase</keyword>
<dbReference type="NCBIfam" id="NF003781">
    <property type="entry name" value="PRK05371.1-2"/>
    <property type="match status" value="1"/>
</dbReference>
<evidence type="ECO:0000256" key="8">
    <source>
        <dbReference type="ARBA" id="ARBA00022825"/>
    </source>
</evidence>
<sequence>MNNKNTYQMKDKLMKNNQFAIVPTDSEAAIAELQKIHFITAEMTDLKTVPAVYQALLAKSFPEVRSTAGLKYKFANIMATRQQTLDVWLAQAKLVNNQVFYNVGLQLLGFLPGKDFDLTDPLLAMRDIHLPMVGDTAFDRESLYYAWYLLLNTRGSQGQTLIELLTAKGFFAPFYQTDNAQKPLFFNGKAQAVFDTDDLIRDVVYVEAPLDTDNDGHRDLLKVEILRPAETATGLKVPVLYTASPYNQGIDDRAGEAQMHNVDVPLTAKTPDENTYADIEYHATTPALPAPRPVEKTTADAEETFGRERSYTLNDYFLARGFAVVYAAGIGSVDSDGLAPTGDTAETASTIAIIEWLTGKRNAFTTRDGDVAIKAWWTNGNVAMTGRSYLGTLATAAATTGVAGLKTIISEAAISSWYDYYRDNGLVVAPDTFQGEDTDVLAAEVFSRSLKAGDAHRIQGKFDAKLAELTRDQDRTTGNYNQFWDERNYLKNVDKITADIVMVHGLNDWNVKPRNVANLWDKLQAVPVTKKLILHQGQHIYINNLQSLDFTDMMNLWLSHELYGLDNHAETLLPNVLVQDNTAAETWQAHDNWWQDTTKTLDFKVQYKELVPADHPVDQRAAHFTDKLPEKLFNHYKNDLNAWQTDLLTEDKTNPLYDHRLLFKSWQAPADQLLVGRPHINGSVAVNQHFGMLSFMLIDFGQAQRLTVSPQMIAPKALDLGYHWREDDLKDFKLAPATPFKMITKGHLNLQNRHEPWHAEAIQPNQFYDFSIDLQPIFHHLLAGHQLGLVIYATDMKMTVRGNQDLQYSLNLNDIRLSIPLKTLTAR</sequence>
<evidence type="ECO:0000259" key="11">
    <source>
        <dbReference type="SMART" id="SM00940"/>
    </source>
</evidence>
<keyword evidence="5 9" id="KW-0031">Aminopeptidase</keyword>
<dbReference type="InterPro" id="IPR008979">
    <property type="entry name" value="Galactose-bd-like_sf"/>
</dbReference>
<dbReference type="GO" id="GO:0008236">
    <property type="term" value="F:serine-type peptidase activity"/>
    <property type="evidence" value="ECO:0007669"/>
    <property type="project" value="UniProtKB-KW"/>
</dbReference>
<feature type="active site" description="Charge relay system" evidence="9">
    <location>
        <position position="539"/>
    </location>
</feature>
<evidence type="ECO:0000259" key="10">
    <source>
        <dbReference type="SMART" id="SM00939"/>
    </source>
</evidence>
<dbReference type="SMART" id="SM00939">
    <property type="entry name" value="PepX_C"/>
    <property type="match status" value="1"/>
</dbReference>
<dbReference type="Gene3D" id="3.40.50.1820">
    <property type="entry name" value="alpha/beta hydrolase"/>
    <property type="match status" value="1"/>
</dbReference>
<dbReference type="InterPro" id="IPR008252">
    <property type="entry name" value="Pept_S15_Xpro"/>
</dbReference>
<dbReference type="SUPFAM" id="SSF49785">
    <property type="entry name" value="Galactose-binding domain-like"/>
    <property type="match status" value="1"/>
</dbReference>
<evidence type="ECO:0000256" key="4">
    <source>
        <dbReference type="ARBA" id="ARBA00011738"/>
    </source>
</evidence>
<organism evidence="12 13">
    <name type="scientific">Lactiplantibacillus fabifermentans DSM 21115</name>
    <dbReference type="NCBI Taxonomy" id="1413187"/>
    <lineage>
        <taxon>Bacteria</taxon>
        <taxon>Bacillati</taxon>
        <taxon>Bacillota</taxon>
        <taxon>Bacilli</taxon>
        <taxon>Lactobacillales</taxon>
        <taxon>Lactobacillaceae</taxon>
        <taxon>Lactiplantibacillus</taxon>
    </lineage>
</organism>
<dbReference type="SUPFAM" id="SSF53474">
    <property type="entry name" value="alpha/beta-Hydrolases"/>
    <property type="match status" value="1"/>
</dbReference>
<feature type="domain" description="Xaa-Pro dipeptidyl-peptidase C-terminal" evidence="10">
    <location>
        <begin position="555"/>
        <end position="818"/>
    </location>
</feature>
<evidence type="ECO:0000313" key="12">
    <source>
        <dbReference type="EMBL" id="KRO28718.1"/>
    </source>
</evidence>
<keyword evidence="13" id="KW-1185">Reference proteome</keyword>
<dbReference type="InterPro" id="IPR036313">
    <property type="entry name" value="PepX_N_dom_sf"/>
</dbReference>
<dbReference type="SUPFAM" id="SSF81761">
    <property type="entry name" value="X-Prolyl dipeptidyl aminopeptidase PepX, N-terminal domain"/>
    <property type="match status" value="1"/>
</dbReference>
<dbReference type="Pfam" id="PF09168">
    <property type="entry name" value="PepX_N"/>
    <property type="match status" value="1"/>
</dbReference>
<dbReference type="GO" id="GO:0005737">
    <property type="term" value="C:cytoplasm"/>
    <property type="evidence" value="ECO:0007669"/>
    <property type="project" value="UniProtKB-SubCell"/>
</dbReference>
<keyword evidence="9" id="KW-0963">Cytoplasm</keyword>
<dbReference type="InterPro" id="IPR015251">
    <property type="entry name" value="PepX_N_dom"/>
</dbReference>
<dbReference type="Gene3D" id="2.60.120.260">
    <property type="entry name" value="Galactose-binding domain-like"/>
    <property type="match status" value="1"/>
</dbReference>
<dbReference type="AlphaFoldDB" id="A0A0R2NSS0"/>
<name>A0A0R2NSS0_9LACO</name>
<evidence type="ECO:0000256" key="3">
    <source>
        <dbReference type="ARBA" id="ARBA00010819"/>
    </source>
</evidence>
<protein>
    <recommendedName>
        <fullName evidence="9">Xaa-Pro dipeptidyl-peptidase</fullName>
        <ecNumber evidence="9">3.4.14.11</ecNumber>
    </recommendedName>
    <alternativeName>
        <fullName evidence="9">X-Pro dipeptidyl-peptidase</fullName>
    </alternativeName>
    <alternativeName>
        <fullName evidence="9">X-prolyl-dipeptidyl aminopeptidase</fullName>
        <shortName evidence="9">X-PDAP</shortName>
    </alternativeName>
</protein>
<accession>A0A0R2NSS0</accession>
<gene>
    <name evidence="9" type="primary">pepX</name>
    <name evidence="12" type="ORF">DY78_GL002072</name>
</gene>
<dbReference type="InterPro" id="IPR013736">
    <property type="entry name" value="Xaa-Pro_dipept_C"/>
</dbReference>
<feature type="active site" description="Charge relay system" evidence="9">
    <location>
        <position position="508"/>
    </location>
</feature>
<dbReference type="InterPro" id="IPR000383">
    <property type="entry name" value="Xaa-Pro-like_dom"/>
</dbReference>
<reference evidence="12 13" key="1">
    <citation type="journal article" date="2015" name="Genome Announc.">
        <title>Expanding the biotechnology potential of lactobacilli through comparative genomics of 213 strains and associated genera.</title>
        <authorList>
            <person name="Sun Z."/>
            <person name="Harris H.M."/>
            <person name="McCann A."/>
            <person name="Guo C."/>
            <person name="Argimon S."/>
            <person name="Zhang W."/>
            <person name="Yang X."/>
            <person name="Jeffery I.B."/>
            <person name="Cooney J.C."/>
            <person name="Kagawa T.F."/>
            <person name="Liu W."/>
            <person name="Song Y."/>
            <person name="Salvetti E."/>
            <person name="Wrobel A."/>
            <person name="Rasinkangas P."/>
            <person name="Parkhill J."/>
            <person name="Rea M.C."/>
            <person name="O'Sullivan O."/>
            <person name="Ritari J."/>
            <person name="Douillard F.P."/>
            <person name="Paul Ross R."/>
            <person name="Yang R."/>
            <person name="Briner A.E."/>
            <person name="Felis G.E."/>
            <person name="de Vos W.M."/>
            <person name="Barrangou R."/>
            <person name="Klaenhammer T.R."/>
            <person name="Caufield P.W."/>
            <person name="Cui Y."/>
            <person name="Zhang H."/>
            <person name="O'Toole P.W."/>
        </authorList>
    </citation>
    <scope>NUCLEOTIDE SEQUENCE [LARGE SCALE GENOMIC DNA]</scope>
    <source>
        <strain evidence="12 13">DSM 21115</strain>
    </source>
</reference>
<feature type="active site" description="Charge relay system" evidence="9">
    <location>
        <position position="388"/>
    </location>
</feature>
<dbReference type="Proteomes" id="UP000050920">
    <property type="component" value="Unassembled WGS sequence"/>
</dbReference>
<feature type="domain" description="X-Prolyl dipeptidyl aminopeptidase PepX N-terminal" evidence="11">
    <location>
        <begin position="14"/>
        <end position="170"/>
    </location>
</feature>
<dbReference type="Pfam" id="PF02129">
    <property type="entry name" value="Peptidase_S15"/>
    <property type="match status" value="1"/>
</dbReference>
<dbReference type="Pfam" id="PF08530">
    <property type="entry name" value="PepX_C"/>
    <property type="match status" value="1"/>
</dbReference>